<reference evidence="1 2" key="1">
    <citation type="submission" date="2018-03" db="EMBL/GenBank/DDBJ databases">
        <title>Draft Genome Sequences of the Obligatory Marine Myxobacteria Enhygromyxa salina SWB007.</title>
        <authorList>
            <person name="Poehlein A."/>
            <person name="Moghaddam J.A."/>
            <person name="Harms H."/>
            <person name="Alanjari M."/>
            <person name="Koenig G.M."/>
            <person name="Daniel R."/>
            <person name="Schaeberle T.F."/>
        </authorList>
    </citation>
    <scope>NUCLEOTIDE SEQUENCE [LARGE SCALE GENOMIC DNA]</scope>
    <source>
        <strain evidence="1 2">SWB007</strain>
    </source>
</reference>
<dbReference type="AlphaFoldDB" id="A0A2S9YU55"/>
<dbReference type="InterPro" id="IPR019587">
    <property type="entry name" value="Polyketide_cyclase/dehydratase"/>
</dbReference>
<dbReference type="OrthoDB" id="9800600at2"/>
<dbReference type="Gene3D" id="3.30.530.20">
    <property type="match status" value="1"/>
</dbReference>
<name>A0A2S9YU55_9BACT</name>
<dbReference type="InterPro" id="IPR023393">
    <property type="entry name" value="START-like_dom_sf"/>
</dbReference>
<sequence>MHLVRSWIAVTLAWLVAGCAYDPAGDRKIPQPPKVIEWTHQAHFDAPPEQVWAVLVDFDSYTDWNPWVVWASGPAVLGGRVDITYTLGDKPRDMWHRVVHVDAPHRFCWRDAGPTTGFATGMRCRELVTDGHGGTDFRVVLTIGGAFRKTVQTRYGARLETSLVNETTALGEEVARRAR</sequence>
<dbReference type="Proteomes" id="UP000238823">
    <property type="component" value="Unassembled WGS sequence"/>
</dbReference>
<organism evidence="1 2">
    <name type="scientific">Enhygromyxa salina</name>
    <dbReference type="NCBI Taxonomy" id="215803"/>
    <lineage>
        <taxon>Bacteria</taxon>
        <taxon>Pseudomonadati</taxon>
        <taxon>Myxococcota</taxon>
        <taxon>Polyangia</taxon>
        <taxon>Nannocystales</taxon>
        <taxon>Nannocystaceae</taxon>
        <taxon>Enhygromyxa</taxon>
    </lineage>
</organism>
<dbReference type="PROSITE" id="PS51257">
    <property type="entry name" value="PROKAR_LIPOPROTEIN"/>
    <property type="match status" value="1"/>
</dbReference>
<dbReference type="EMBL" id="PVNL01000039">
    <property type="protein sequence ID" value="PRQ08645.1"/>
    <property type="molecule type" value="Genomic_DNA"/>
</dbReference>
<accession>A0A2S9YU55</accession>
<protein>
    <submittedName>
        <fullName evidence="1">Polyketide cyclase / dehydrase and lipid transport</fullName>
    </submittedName>
</protein>
<evidence type="ECO:0000313" key="1">
    <source>
        <dbReference type="EMBL" id="PRQ08645.1"/>
    </source>
</evidence>
<gene>
    <name evidence="1" type="ORF">ENSA7_16510</name>
</gene>
<evidence type="ECO:0000313" key="2">
    <source>
        <dbReference type="Proteomes" id="UP000238823"/>
    </source>
</evidence>
<proteinExistence type="predicted"/>
<dbReference type="RefSeq" id="WP_106088682.1">
    <property type="nucleotide sequence ID" value="NZ_PVNL01000039.1"/>
</dbReference>
<dbReference type="Pfam" id="PF10604">
    <property type="entry name" value="Polyketide_cyc2"/>
    <property type="match status" value="1"/>
</dbReference>
<dbReference type="CDD" id="cd07822">
    <property type="entry name" value="SRPBCC_4"/>
    <property type="match status" value="1"/>
</dbReference>
<comment type="caution">
    <text evidence="1">The sequence shown here is derived from an EMBL/GenBank/DDBJ whole genome shotgun (WGS) entry which is preliminary data.</text>
</comment>
<dbReference type="SUPFAM" id="SSF55961">
    <property type="entry name" value="Bet v1-like"/>
    <property type="match status" value="1"/>
</dbReference>